<evidence type="ECO:0000313" key="3">
    <source>
        <dbReference type="Proteomes" id="UP000214603"/>
    </source>
</evidence>
<dbReference type="AlphaFoldDB" id="A0A225MEE6"/>
<dbReference type="RefSeq" id="WP_088603912.1">
    <property type="nucleotide sequence ID" value="NZ_NJIH01000007.1"/>
</dbReference>
<dbReference type="OrthoDB" id="9807606at2"/>
<dbReference type="EMBL" id="NJIH01000007">
    <property type="protein sequence ID" value="OWT59182.1"/>
    <property type="molecule type" value="Genomic_DNA"/>
</dbReference>
<dbReference type="PANTHER" id="PTHR43802">
    <property type="entry name" value="ENOYL-COA HYDRATASE"/>
    <property type="match status" value="1"/>
</dbReference>
<dbReference type="PANTHER" id="PTHR43802:SF1">
    <property type="entry name" value="IP11341P-RELATED"/>
    <property type="match status" value="1"/>
</dbReference>
<reference evidence="3" key="1">
    <citation type="submission" date="2017-06" db="EMBL/GenBank/DDBJ databases">
        <title>Herbaspirillum phytohormonus sp. nov., isolated from the root nodule of Robinia pseudoacacia in lead-zinc mine.</title>
        <authorList>
            <person name="Fan M."/>
            <person name="Lin Y."/>
        </authorList>
    </citation>
    <scope>NUCLEOTIDE SEQUENCE [LARGE SCALE GENOMIC DNA]</scope>
    <source>
        <strain evidence="3">SC-089</strain>
    </source>
</reference>
<accession>A0A225MEE6</accession>
<comment type="caution">
    <text evidence="2">The sequence shown here is derived from an EMBL/GenBank/DDBJ whole genome shotgun (WGS) entry which is preliminary data.</text>
</comment>
<dbReference type="InterPro" id="IPR029045">
    <property type="entry name" value="ClpP/crotonase-like_dom_sf"/>
</dbReference>
<dbReference type="GO" id="GO:0003824">
    <property type="term" value="F:catalytic activity"/>
    <property type="evidence" value="ECO:0007669"/>
    <property type="project" value="UniProtKB-ARBA"/>
</dbReference>
<dbReference type="InterPro" id="IPR001753">
    <property type="entry name" value="Enoyl-CoA_hydra/iso"/>
</dbReference>
<keyword evidence="3" id="KW-1185">Reference proteome</keyword>
<dbReference type="Gene3D" id="3.90.226.10">
    <property type="entry name" value="2-enoyl-CoA Hydratase, Chain A, domain 1"/>
    <property type="match status" value="1"/>
</dbReference>
<name>A0A225MEE6_9BURK</name>
<sequence>MSRKKYPFDYIKYEVDREAKIATVTLSNPGKKNATPFWGEEQLLDTIDAWEKDDDVKVVLIRGEGDNFCSGHDLNGYFDGFGVRSKTKDRLANRHQLMLERDLRQVWRRLFFSLKPTIAEVRGHCIELGNALQACCDITIAADDANIGNLGQVAGISGITIIRLYAHLIGYKRTREMMTTGRTWSGREASLIGLINRAVPSEELAEAAMAEARRIAILPIDGIVMGKAYTHMVWESMGMGQAFTESYFGHAFGLKLKFEDGEFAFFKEVREHGAGEAVKKRRAHYEPLGGFGPRAEARIVPSREKPE</sequence>
<comment type="similarity">
    <text evidence="1">Belongs to the enoyl-CoA hydratase/isomerase family.</text>
</comment>
<evidence type="ECO:0000256" key="1">
    <source>
        <dbReference type="ARBA" id="ARBA00005254"/>
    </source>
</evidence>
<evidence type="ECO:0008006" key="4">
    <source>
        <dbReference type="Google" id="ProtNLM"/>
    </source>
</evidence>
<evidence type="ECO:0000313" key="2">
    <source>
        <dbReference type="EMBL" id="OWT59182.1"/>
    </source>
</evidence>
<dbReference type="CDD" id="cd06558">
    <property type="entry name" value="crotonase-like"/>
    <property type="match status" value="1"/>
</dbReference>
<organism evidence="2 3">
    <name type="scientific">Candidimonas nitroreducens</name>
    <dbReference type="NCBI Taxonomy" id="683354"/>
    <lineage>
        <taxon>Bacteria</taxon>
        <taxon>Pseudomonadati</taxon>
        <taxon>Pseudomonadota</taxon>
        <taxon>Betaproteobacteria</taxon>
        <taxon>Burkholderiales</taxon>
        <taxon>Alcaligenaceae</taxon>
        <taxon>Candidimonas</taxon>
    </lineage>
</organism>
<protein>
    <recommendedName>
        <fullName evidence="4">Enoyl-CoA hydratase</fullName>
    </recommendedName>
</protein>
<proteinExistence type="inferred from homology"/>
<gene>
    <name evidence="2" type="ORF">CEY11_13450</name>
</gene>
<dbReference type="SUPFAM" id="SSF52096">
    <property type="entry name" value="ClpP/crotonase"/>
    <property type="match status" value="1"/>
</dbReference>
<dbReference type="Proteomes" id="UP000214603">
    <property type="component" value="Unassembled WGS sequence"/>
</dbReference>
<dbReference type="Pfam" id="PF00378">
    <property type="entry name" value="ECH_1"/>
    <property type="match status" value="1"/>
</dbReference>